<dbReference type="InterPro" id="IPR027417">
    <property type="entry name" value="P-loop_NTPase"/>
</dbReference>
<evidence type="ECO:0000259" key="1">
    <source>
        <dbReference type="Pfam" id="PF13401"/>
    </source>
</evidence>
<dbReference type="AlphaFoldDB" id="A0A1J4SDJ8"/>
<dbReference type="CDD" id="cd00009">
    <property type="entry name" value="AAA"/>
    <property type="match status" value="1"/>
</dbReference>
<dbReference type="SUPFAM" id="SSF52540">
    <property type="entry name" value="P-loop containing nucleoside triphosphate hydrolases"/>
    <property type="match status" value="1"/>
</dbReference>
<name>A0A1J4SDJ8_9BACT</name>
<dbReference type="SUPFAM" id="SSF160246">
    <property type="entry name" value="EspE N-terminal domain-like"/>
    <property type="match status" value="1"/>
</dbReference>
<dbReference type="Proteomes" id="UP000182278">
    <property type="component" value="Unassembled WGS sequence"/>
</dbReference>
<dbReference type="PANTHER" id="PTHR35894:SF1">
    <property type="entry name" value="PHOSPHORIBULOKINASE _ URIDINE KINASE FAMILY"/>
    <property type="match status" value="1"/>
</dbReference>
<sequence length="340" mass="39107">MSYESFYRLRELPFTSTVDMRFYFETDQCKNSIARLSHAVDEGLGLAVVIGEMGIGKTTLAKKIFDTLQTPRYEAVFLSIIHRSVTASWLLKKIAIQLEVSSLPDESFLLVDRIYNKLCEFNEEGKKTVILVDEANMLQAKDLLEEFRVLLNLEMNGKKLVNFFFFGLPELDDYLKLDEHFRQRIGVRIVLHPIDIESARGYIEYRLSVAGTTRKIFTDGAIKLTHQYSKGIPRLINAICDNALLETYLKKQGLIDENIIEWVAVELGLKEEKEVVLKERKPFGEMLIEGKIITGEQLEKGLSYQKEESITLGQALVKLGFVPKDIMIEQLKKYYKTPYL</sequence>
<comment type="caution">
    <text evidence="2">The sequence shown here is derived from an EMBL/GenBank/DDBJ whole genome shotgun (WGS) entry which is preliminary data.</text>
</comment>
<dbReference type="InterPro" id="IPR052026">
    <property type="entry name" value="ExeA_AAA_ATPase_DNA-bind"/>
</dbReference>
<evidence type="ECO:0000313" key="2">
    <source>
        <dbReference type="EMBL" id="OIN97360.1"/>
    </source>
</evidence>
<dbReference type="Pfam" id="PF13401">
    <property type="entry name" value="AAA_22"/>
    <property type="match status" value="1"/>
</dbReference>
<dbReference type="InterPro" id="IPR037257">
    <property type="entry name" value="T2SS_E_N_sf"/>
</dbReference>
<accession>A0A1J4SDJ8</accession>
<dbReference type="Gene3D" id="3.40.50.300">
    <property type="entry name" value="P-loop containing nucleotide triphosphate hydrolases"/>
    <property type="match status" value="1"/>
</dbReference>
<dbReference type="GO" id="GO:0016887">
    <property type="term" value="F:ATP hydrolysis activity"/>
    <property type="evidence" value="ECO:0007669"/>
    <property type="project" value="InterPro"/>
</dbReference>
<proteinExistence type="predicted"/>
<protein>
    <recommendedName>
        <fullName evidence="1">ORC1/DEAH AAA+ ATPase domain-containing protein</fullName>
    </recommendedName>
</protein>
<reference evidence="2 3" key="1">
    <citation type="journal article" date="2016" name="Environ. Microbiol.">
        <title>Genomic resolution of a cold subsurface aquifer community provides metabolic insights for novel microbes adapted to high CO concentrations.</title>
        <authorList>
            <person name="Probst A.J."/>
            <person name="Castelle C.J."/>
            <person name="Singh A."/>
            <person name="Brown C.T."/>
            <person name="Anantharaman K."/>
            <person name="Sharon I."/>
            <person name="Hug L.A."/>
            <person name="Burstein D."/>
            <person name="Emerson J.B."/>
            <person name="Thomas B.C."/>
            <person name="Banfield J.F."/>
        </authorList>
    </citation>
    <scope>NUCLEOTIDE SEQUENCE [LARGE SCALE GENOMIC DNA]</scope>
    <source>
        <strain evidence="2">CG1_02_38_46</strain>
    </source>
</reference>
<evidence type="ECO:0000313" key="3">
    <source>
        <dbReference type="Proteomes" id="UP000182278"/>
    </source>
</evidence>
<feature type="domain" description="ORC1/DEAH AAA+ ATPase" evidence="1">
    <location>
        <begin position="45"/>
        <end position="175"/>
    </location>
</feature>
<organism evidence="2 3">
    <name type="scientific">Candidatus Desantisbacteria bacterium CG1_02_38_46</name>
    <dbReference type="NCBI Taxonomy" id="1817893"/>
    <lineage>
        <taxon>Bacteria</taxon>
        <taxon>Candidatus Desantisiibacteriota</taxon>
    </lineage>
</organism>
<dbReference type="PANTHER" id="PTHR35894">
    <property type="entry name" value="GENERAL SECRETION PATHWAY PROTEIN A-RELATED"/>
    <property type="match status" value="1"/>
</dbReference>
<gene>
    <name evidence="2" type="ORF">AUJ66_03590</name>
</gene>
<dbReference type="InterPro" id="IPR049945">
    <property type="entry name" value="AAA_22"/>
</dbReference>
<dbReference type="STRING" id="1817893.AUJ66_03590"/>
<dbReference type="EMBL" id="MNUO01000051">
    <property type="protein sequence ID" value="OIN97360.1"/>
    <property type="molecule type" value="Genomic_DNA"/>
</dbReference>